<dbReference type="InterPro" id="IPR045053">
    <property type="entry name" value="MAN-like"/>
</dbReference>
<accession>A0ABV4CUC0</accession>
<protein>
    <recommendedName>
        <fullName evidence="2">mannan endo-1,4-beta-mannosidase</fullName>
        <ecNumber evidence="2">3.2.1.78</ecNumber>
    </recommendedName>
</protein>
<dbReference type="EC" id="3.2.1.78" evidence="2"/>
<evidence type="ECO:0000313" key="8">
    <source>
        <dbReference type="Proteomes" id="UP001565200"/>
    </source>
</evidence>
<comment type="catalytic activity">
    <reaction evidence="1">
        <text>Random hydrolysis of (1-&gt;4)-beta-D-mannosidic linkages in mannans, galactomannans and glucomannans.</text>
        <dbReference type="EC" id="3.2.1.78"/>
    </reaction>
</comment>
<dbReference type="RefSeq" id="WP_121699920.1">
    <property type="nucleotide sequence ID" value="NZ_JBCLPP010000010.1"/>
</dbReference>
<evidence type="ECO:0000259" key="6">
    <source>
        <dbReference type="Pfam" id="PF26410"/>
    </source>
</evidence>
<comment type="caution">
    <text evidence="7">The sequence shown here is derived from an EMBL/GenBank/DDBJ whole genome shotgun (WGS) entry which is preliminary data.</text>
</comment>
<reference evidence="7 8" key="1">
    <citation type="submission" date="2024-03" db="EMBL/GenBank/DDBJ databases">
        <title>Mouse gut bacterial collection (mGBC) of GemPharmatech.</title>
        <authorList>
            <person name="He Y."/>
            <person name="Dong L."/>
            <person name="Wu D."/>
            <person name="Gao X."/>
            <person name="Lin Z."/>
        </authorList>
    </citation>
    <scope>NUCLEOTIDE SEQUENCE [LARGE SCALE GENOMIC DNA]</scope>
    <source>
        <strain evidence="7 8">54-13</strain>
    </source>
</reference>
<keyword evidence="3" id="KW-0378">Hydrolase</keyword>
<evidence type="ECO:0000256" key="2">
    <source>
        <dbReference type="ARBA" id="ARBA00012706"/>
    </source>
</evidence>
<dbReference type="InterPro" id="IPR001547">
    <property type="entry name" value="Glyco_hydro_5"/>
</dbReference>
<keyword evidence="5" id="KW-0732">Signal</keyword>
<gene>
    <name evidence="7" type="ORF">AAK873_05035</name>
</gene>
<evidence type="ECO:0000313" key="7">
    <source>
        <dbReference type="EMBL" id="MEY8244982.1"/>
    </source>
</evidence>
<keyword evidence="8" id="KW-1185">Reference proteome</keyword>
<dbReference type="PANTHER" id="PTHR31451:SF40">
    <property type="entry name" value="GLYCOSIDE HYDROLASE FAMILY 5 DOMAIN-CONTAINING PROTEIN"/>
    <property type="match status" value="1"/>
</dbReference>
<dbReference type="SUPFAM" id="SSF51445">
    <property type="entry name" value="(Trans)glycosidases"/>
    <property type="match status" value="1"/>
</dbReference>
<feature type="domain" description="Glycoside hydrolase family 5" evidence="6">
    <location>
        <begin position="31"/>
        <end position="426"/>
    </location>
</feature>
<dbReference type="PANTHER" id="PTHR31451">
    <property type="match status" value="1"/>
</dbReference>
<dbReference type="Gene3D" id="3.20.20.80">
    <property type="entry name" value="Glycosidases"/>
    <property type="match status" value="1"/>
</dbReference>
<dbReference type="InterPro" id="IPR017853">
    <property type="entry name" value="GH"/>
</dbReference>
<evidence type="ECO:0000256" key="3">
    <source>
        <dbReference type="ARBA" id="ARBA00022801"/>
    </source>
</evidence>
<organism evidence="7 8">
    <name type="scientific">Heminiphilus faecis</name>
    <dbReference type="NCBI Taxonomy" id="2601703"/>
    <lineage>
        <taxon>Bacteria</taxon>
        <taxon>Pseudomonadati</taxon>
        <taxon>Bacteroidota</taxon>
        <taxon>Bacteroidia</taxon>
        <taxon>Bacteroidales</taxon>
        <taxon>Muribaculaceae</taxon>
        <taxon>Heminiphilus</taxon>
    </lineage>
</organism>
<dbReference type="Proteomes" id="UP001565200">
    <property type="component" value="Unassembled WGS sequence"/>
</dbReference>
<feature type="chain" id="PRO_5046004344" description="mannan endo-1,4-beta-mannosidase" evidence="5">
    <location>
        <begin position="19"/>
        <end position="432"/>
    </location>
</feature>
<name>A0ABV4CUC0_9BACT</name>
<proteinExistence type="predicted"/>
<evidence type="ECO:0000256" key="4">
    <source>
        <dbReference type="ARBA" id="ARBA00023295"/>
    </source>
</evidence>
<keyword evidence="4" id="KW-0326">Glycosidase</keyword>
<dbReference type="Pfam" id="PF26410">
    <property type="entry name" value="GH5_mannosidase"/>
    <property type="match status" value="1"/>
</dbReference>
<evidence type="ECO:0000256" key="5">
    <source>
        <dbReference type="SAM" id="SignalP"/>
    </source>
</evidence>
<sequence>MKKIYLCLAVLAAVAVWACNSTKKVAAPDENFVTVRDGDFYIGDSLYRFVGTNFWYGPILASEGRGGNRQRLARELDLLQSTGINNLRILVGGDGDEGLPSHIGPVLQTAPGVYNDTLLQGLDFLMAELERRDMKAVLYLNNAWEWSGGYGAYLQWAGKGKAPIPSVDGWPAYMDYVKQFVVCDSAKQLSYNHVRNIVGRTNGVTGKPYSESPAIMAWQVANEPRAFADDSVSKRAFADWIRTTARIIKEVDPNHLVSTGSEGKHGCEQDIELWEEIHNYPEIDYGILHLWPYNWSWVCKETLSTGVDSACVKALEYIMPHAAMMKKAGKPLVLEEFGYPRDSMSFVPGSPVEGRDRFYEYIFSLVKEGDLLAGCNFWGWGGYARPSHVVWQSGDDYVCDPAQEEQGLNSVFAKDNTTIAIISKNSRIIDTK</sequence>
<evidence type="ECO:0000256" key="1">
    <source>
        <dbReference type="ARBA" id="ARBA00001678"/>
    </source>
</evidence>
<feature type="signal peptide" evidence="5">
    <location>
        <begin position="1"/>
        <end position="18"/>
    </location>
</feature>
<dbReference type="EMBL" id="JBCLPP010000010">
    <property type="protein sequence ID" value="MEY8244982.1"/>
    <property type="molecule type" value="Genomic_DNA"/>
</dbReference>